<proteinExistence type="predicted"/>
<name>A0ACC1T7S3_9APHY</name>
<sequence>MPQTFTYEFDTPVYKGKSSFPTGLFINGQFVDGIDGGTIDVINPTNGKLLTKVSEGSSKDVDFAVECAQKAFDTVWGLNCPGSERGRLMYKLADLLEQHADEVAAVEALNVGKAFSWAKGADIAGTISVIRYYAGFADKISGKTIETSIDKISYTIHEPLGVVGQIVPWNFPLMMLSWKFGPAIAAGNCIVLKPSEFTPLSALLLAQLSVEAGFPPGVINIVTGYGSTVGEAISNHMHIEKVAFTGSTLVGRKIMTAAARSNVKDVTLELGGKSPNIVFDDCDIDQAVSWAIHGIYFNHGQACSASSRIYVHAKIYDDFLNKFTEKAKNLKTGDPFAADTYQGPLVSEQQFKASVLELVCGSVLKHDKQRVMGYIESGKEAGATVHLGGVRWGNEGYFVEPTIFTEAKHDMRIVQEEIFGPVAIVVKFEDDEDVIRQANDTVYGLAAAVFSKNIDRALRTAQKLRAGSLWINCANQVHANIPFGGFKQSGIGRELGEYALEHYTGIKAIHINLGHKI</sequence>
<keyword evidence="2" id="KW-1185">Reference proteome</keyword>
<organism evidence="1 2">
    <name type="scientific">Phlebia brevispora</name>
    <dbReference type="NCBI Taxonomy" id="194682"/>
    <lineage>
        <taxon>Eukaryota</taxon>
        <taxon>Fungi</taxon>
        <taxon>Dikarya</taxon>
        <taxon>Basidiomycota</taxon>
        <taxon>Agaricomycotina</taxon>
        <taxon>Agaricomycetes</taxon>
        <taxon>Polyporales</taxon>
        <taxon>Meruliaceae</taxon>
        <taxon>Phlebia</taxon>
    </lineage>
</organism>
<comment type="caution">
    <text evidence="1">The sequence shown here is derived from an EMBL/GenBank/DDBJ whole genome shotgun (WGS) entry which is preliminary data.</text>
</comment>
<gene>
    <name evidence="1" type="ORF">NM688_g2722</name>
</gene>
<evidence type="ECO:0000313" key="2">
    <source>
        <dbReference type="Proteomes" id="UP001148662"/>
    </source>
</evidence>
<dbReference type="EMBL" id="JANHOG010000358">
    <property type="protein sequence ID" value="KAJ3555174.1"/>
    <property type="molecule type" value="Genomic_DNA"/>
</dbReference>
<protein>
    <submittedName>
        <fullName evidence="1">Uncharacterized protein</fullName>
    </submittedName>
</protein>
<dbReference type="Proteomes" id="UP001148662">
    <property type="component" value="Unassembled WGS sequence"/>
</dbReference>
<reference evidence="1" key="1">
    <citation type="submission" date="2022-07" db="EMBL/GenBank/DDBJ databases">
        <title>Genome Sequence of Phlebia brevispora.</title>
        <authorList>
            <person name="Buettner E."/>
        </authorList>
    </citation>
    <scope>NUCLEOTIDE SEQUENCE</scope>
    <source>
        <strain evidence="1">MPL23</strain>
    </source>
</reference>
<evidence type="ECO:0000313" key="1">
    <source>
        <dbReference type="EMBL" id="KAJ3555174.1"/>
    </source>
</evidence>
<accession>A0ACC1T7S3</accession>